<dbReference type="NCBIfam" id="TIGR00168">
    <property type="entry name" value="infC"/>
    <property type="match status" value="1"/>
</dbReference>
<dbReference type="HAMAP" id="MF_00080">
    <property type="entry name" value="IF_3"/>
    <property type="match status" value="1"/>
</dbReference>
<dbReference type="SUPFAM" id="SSF55200">
    <property type="entry name" value="Translation initiation factor IF3, C-terminal domain"/>
    <property type="match status" value="1"/>
</dbReference>
<dbReference type="InterPro" id="IPR036787">
    <property type="entry name" value="T_IF-3_N_sf"/>
</dbReference>
<evidence type="ECO:0000259" key="7">
    <source>
        <dbReference type="Pfam" id="PF05198"/>
    </source>
</evidence>
<comment type="function">
    <text evidence="4">IF-3 binds to the 30S ribosomal subunit and shifts the equilibrium between 70S ribosomes and their 50S and 30S subunits in favor of the free subunits, thus enhancing the availability of 30S subunits on which protein synthesis initiation begins.</text>
</comment>
<dbReference type="InterPro" id="IPR019814">
    <property type="entry name" value="Translation_initiation_fac_3_N"/>
</dbReference>
<organism evidence="8 9">
    <name type="scientific">Candidatus Magnetaquiglobus chichijimensis</name>
    <dbReference type="NCBI Taxonomy" id="3141448"/>
    <lineage>
        <taxon>Bacteria</taxon>
        <taxon>Pseudomonadati</taxon>
        <taxon>Pseudomonadota</taxon>
        <taxon>Magnetococcia</taxon>
        <taxon>Magnetococcales</taxon>
        <taxon>Candidatus Magnetaquicoccaceae</taxon>
        <taxon>Candidatus Magnetaquiglobus</taxon>
    </lineage>
</organism>
<evidence type="ECO:0000313" key="9">
    <source>
        <dbReference type="Proteomes" id="UP001628193"/>
    </source>
</evidence>
<evidence type="ECO:0000259" key="6">
    <source>
        <dbReference type="Pfam" id="PF00707"/>
    </source>
</evidence>
<dbReference type="PANTHER" id="PTHR10938:SF0">
    <property type="entry name" value="TRANSLATION INITIATION FACTOR IF-3, MITOCHONDRIAL"/>
    <property type="match status" value="1"/>
</dbReference>
<dbReference type="Proteomes" id="UP001628193">
    <property type="component" value="Unassembled WGS sequence"/>
</dbReference>
<proteinExistence type="inferred from homology"/>
<dbReference type="InterPro" id="IPR019815">
    <property type="entry name" value="Translation_initiation_fac_3_C"/>
</dbReference>
<evidence type="ECO:0000256" key="2">
    <source>
        <dbReference type="ARBA" id="ARBA00022540"/>
    </source>
</evidence>
<comment type="subcellular location">
    <subcellularLocation>
        <location evidence="4">Cytoplasm</location>
    </subcellularLocation>
</comment>
<evidence type="ECO:0000256" key="4">
    <source>
        <dbReference type="HAMAP-Rule" id="MF_00080"/>
    </source>
</evidence>
<dbReference type="InterPro" id="IPR036788">
    <property type="entry name" value="T_IF-3_C_sf"/>
</dbReference>
<feature type="domain" description="Translation initiation factor 3 C-terminal" evidence="6">
    <location>
        <begin position="71"/>
        <end position="155"/>
    </location>
</feature>
<dbReference type="EMBL" id="BAAFGK010000001">
    <property type="protein sequence ID" value="GAB0055739.1"/>
    <property type="molecule type" value="Genomic_DNA"/>
</dbReference>
<dbReference type="Gene3D" id="3.30.110.10">
    <property type="entry name" value="Translation initiation factor 3 (IF-3), C-terminal domain"/>
    <property type="match status" value="1"/>
</dbReference>
<comment type="similarity">
    <text evidence="1 4">Belongs to the IF-3 family.</text>
</comment>
<evidence type="ECO:0000256" key="1">
    <source>
        <dbReference type="ARBA" id="ARBA00005439"/>
    </source>
</evidence>
<gene>
    <name evidence="4 8" type="primary">infC</name>
    <name evidence="8" type="ORF">SIID45300_00034</name>
</gene>
<evidence type="ECO:0000313" key="8">
    <source>
        <dbReference type="EMBL" id="GAB0055739.1"/>
    </source>
</evidence>
<comment type="subunit">
    <text evidence="4">Monomer.</text>
</comment>
<keyword evidence="2 4" id="KW-0396">Initiation factor</keyword>
<dbReference type="Pfam" id="PF05198">
    <property type="entry name" value="IF3_N"/>
    <property type="match status" value="1"/>
</dbReference>
<dbReference type="Pfam" id="PF00707">
    <property type="entry name" value="IF3_C"/>
    <property type="match status" value="1"/>
</dbReference>
<sequence>MPEVRLIDEKGEQVGVVTTYEAMRRATEAGQDLVEVAADARPPVCKIMDYAKFKYQKSVRERLARKKQVRIEIKEVKFRPGTDTHDFDVKLRSMRKFLEDGDKVKCTLRFRGREMAHQDLGLALLKRVEEAVADLAKVEQVPKLMGRQITMVVAPSKTKKVP</sequence>
<reference evidence="8 9" key="1">
    <citation type="submission" date="2024-09" db="EMBL/GenBank/DDBJ databases">
        <title>Draft genome sequence of Candidatus Magnetaquicoccaceae bacterium FCR-1.</title>
        <authorList>
            <person name="Shimoshige H."/>
            <person name="Shimamura S."/>
            <person name="Taoka A."/>
            <person name="Kobayashi H."/>
            <person name="Maekawa T."/>
        </authorList>
    </citation>
    <scope>NUCLEOTIDE SEQUENCE [LARGE SCALE GENOMIC DNA]</scope>
    <source>
        <strain evidence="8 9">FCR-1</strain>
    </source>
</reference>
<dbReference type="PANTHER" id="PTHR10938">
    <property type="entry name" value="TRANSLATION INITIATION FACTOR IF-3"/>
    <property type="match status" value="1"/>
</dbReference>
<keyword evidence="3 4" id="KW-0648">Protein biosynthesis</keyword>
<feature type="domain" description="Translation initiation factor 3 N-terminal" evidence="7">
    <location>
        <begin position="2"/>
        <end position="62"/>
    </location>
</feature>
<dbReference type="GO" id="GO:0003743">
    <property type="term" value="F:translation initiation factor activity"/>
    <property type="evidence" value="ECO:0007669"/>
    <property type="project" value="UniProtKB-KW"/>
</dbReference>
<evidence type="ECO:0000256" key="3">
    <source>
        <dbReference type="ARBA" id="ARBA00022917"/>
    </source>
</evidence>
<dbReference type="InterPro" id="IPR001288">
    <property type="entry name" value="Translation_initiation_fac_3"/>
</dbReference>
<protein>
    <recommendedName>
        <fullName evidence="4 5">Translation initiation factor IF-3</fullName>
    </recommendedName>
</protein>
<keyword evidence="9" id="KW-1185">Reference proteome</keyword>
<evidence type="ECO:0000256" key="5">
    <source>
        <dbReference type="NCBIfam" id="TIGR00168"/>
    </source>
</evidence>
<keyword evidence="4" id="KW-0963">Cytoplasm</keyword>
<comment type="caution">
    <text evidence="8">The sequence shown here is derived from an EMBL/GenBank/DDBJ whole genome shotgun (WGS) entry which is preliminary data.</text>
</comment>
<dbReference type="SUPFAM" id="SSF54364">
    <property type="entry name" value="Translation initiation factor IF3, N-terminal domain"/>
    <property type="match status" value="1"/>
</dbReference>
<accession>A0ABQ0C4D2</accession>
<name>A0ABQ0C4D2_9PROT</name>
<dbReference type="Gene3D" id="3.10.20.80">
    <property type="entry name" value="Translation initiation factor 3 (IF-3), N-terminal domain"/>
    <property type="match status" value="1"/>
</dbReference>